<keyword evidence="4 6" id="KW-1133">Transmembrane helix</keyword>
<keyword evidence="5 6" id="KW-0472">Membrane</keyword>
<feature type="transmembrane region" description="Helical" evidence="6">
    <location>
        <begin position="111"/>
        <end position="131"/>
    </location>
</feature>
<feature type="domain" description="Major facilitator superfamily (MFS) profile" evidence="7">
    <location>
        <begin position="15"/>
        <end position="394"/>
    </location>
</feature>
<comment type="subcellular location">
    <subcellularLocation>
        <location evidence="1">Cell membrane</location>
        <topology evidence="1">Multi-pass membrane protein</topology>
    </subcellularLocation>
</comment>
<evidence type="ECO:0000256" key="2">
    <source>
        <dbReference type="ARBA" id="ARBA00022475"/>
    </source>
</evidence>
<dbReference type="InterPro" id="IPR050189">
    <property type="entry name" value="MFS_Efflux_Transporters"/>
</dbReference>
<dbReference type="PROSITE" id="PS50850">
    <property type="entry name" value="MFS"/>
    <property type="match status" value="1"/>
</dbReference>
<dbReference type="PANTHER" id="PTHR43124:SF3">
    <property type="entry name" value="CHLORAMPHENICOL EFFLUX PUMP RV0191"/>
    <property type="match status" value="1"/>
</dbReference>
<dbReference type="InterPro" id="IPR020846">
    <property type="entry name" value="MFS_dom"/>
</dbReference>
<evidence type="ECO:0000256" key="3">
    <source>
        <dbReference type="ARBA" id="ARBA00022692"/>
    </source>
</evidence>
<protein>
    <submittedName>
        <fullName evidence="8">Putative MFS family arabinose efflux permease</fullName>
    </submittedName>
</protein>
<dbReference type="Pfam" id="PF07690">
    <property type="entry name" value="MFS_1"/>
    <property type="match status" value="1"/>
</dbReference>
<dbReference type="Proteomes" id="UP000292507">
    <property type="component" value="Unassembled WGS sequence"/>
</dbReference>
<dbReference type="GO" id="GO:0022857">
    <property type="term" value="F:transmembrane transporter activity"/>
    <property type="evidence" value="ECO:0007669"/>
    <property type="project" value="InterPro"/>
</dbReference>
<dbReference type="SUPFAM" id="SSF103473">
    <property type="entry name" value="MFS general substrate transporter"/>
    <property type="match status" value="1"/>
</dbReference>
<reference evidence="8 9" key="1">
    <citation type="submission" date="2019-02" db="EMBL/GenBank/DDBJ databases">
        <title>Sequencing the genomes of 1000 actinobacteria strains.</title>
        <authorList>
            <person name="Klenk H.-P."/>
        </authorList>
    </citation>
    <scope>NUCLEOTIDE SEQUENCE [LARGE SCALE GENOMIC DNA]</scope>
    <source>
        <strain evidence="8 9">DSM 44509</strain>
    </source>
</reference>
<accession>A0A4Q7YB12</accession>
<evidence type="ECO:0000256" key="4">
    <source>
        <dbReference type="ARBA" id="ARBA00022989"/>
    </source>
</evidence>
<feature type="transmembrane region" description="Helical" evidence="6">
    <location>
        <begin position="241"/>
        <end position="262"/>
    </location>
</feature>
<dbReference type="InterPro" id="IPR036259">
    <property type="entry name" value="MFS_trans_sf"/>
</dbReference>
<feature type="transmembrane region" description="Helical" evidence="6">
    <location>
        <begin position="212"/>
        <end position="235"/>
    </location>
</feature>
<dbReference type="PANTHER" id="PTHR43124">
    <property type="entry name" value="PURINE EFFLUX PUMP PBUE"/>
    <property type="match status" value="1"/>
</dbReference>
<keyword evidence="2" id="KW-1003">Cell membrane</keyword>
<evidence type="ECO:0000256" key="6">
    <source>
        <dbReference type="SAM" id="Phobius"/>
    </source>
</evidence>
<evidence type="ECO:0000259" key="7">
    <source>
        <dbReference type="PROSITE" id="PS50850"/>
    </source>
</evidence>
<organism evidence="8 9">
    <name type="scientific">Blastococcus saxobsidens</name>
    <dbReference type="NCBI Taxonomy" id="138336"/>
    <lineage>
        <taxon>Bacteria</taxon>
        <taxon>Bacillati</taxon>
        <taxon>Actinomycetota</taxon>
        <taxon>Actinomycetes</taxon>
        <taxon>Geodermatophilales</taxon>
        <taxon>Geodermatophilaceae</taxon>
        <taxon>Blastococcus</taxon>
    </lineage>
</organism>
<feature type="transmembrane region" description="Helical" evidence="6">
    <location>
        <begin position="81"/>
        <end position="99"/>
    </location>
</feature>
<sequence>MSAVHDPQPDLARGQLRGLQGVNLASSLDRSTIAPMLLVIAADLRVSVAEVTVVASVYYLTYGLMQPVWGIVSARVGTVRTLRLTLAGAGIVGLVSALAPDVVTLTVLRSIAGGLFAAAIPSTLTYVGATVPVERRQQPLADLMAGVAVGMAAATLAAGWAAELISWRWAFAGTAAAGVVLALLLRTLPELPRVPGAAHPVRALLSAVREPWTALVLVLGFVEGAALTGVLTFIAPGVEESIAGGAGLAGTVVAAYGLSVLLFTRVVRLLSRRLTTPTLLVIGGVAGAAGFGVLVLQRGLVGGVAACFLLGAAWAFMHSTLQTWATSVAPAARAQVVSLFAACLFLGGATGAALSAGPAEDGRYALLFGTTAFVFVPLTLVAALARRRYLRTRPGR</sequence>
<dbReference type="AlphaFoldDB" id="A0A4Q7YB12"/>
<evidence type="ECO:0000256" key="5">
    <source>
        <dbReference type="ARBA" id="ARBA00023136"/>
    </source>
</evidence>
<dbReference type="RefSeq" id="WP_104529847.1">
    <property type="nucleotide sequence ID" value="NZ_POQT01000035.1"/>
</dbReference>
<evidence type="ECO:0000313" key="8">
    <source>
        <dbReference type="EMBL" id="RZU33339.1"/>
    </source>
</evidence>
<feature type="transmembrane region" description="Helical" evidence="6">
    <location>
        <begin position="274"/>
        <end position="294"/>
    </location>
</feature>
<feature type="transmembrane region" description="Helical" evidence="6">
    <location>
        <begin position="337"/>
        <end position="358"/>
    </location>
</feature>
<feature type="transmembrane region" description="Helical" evidence="6">
    <location>
        <begin position="143"/>
        <end position="161"/>
    </location>
</feature>
<feature type="transmembrane region" description="Helical" evidence="6">
    <location>
        <begin position="300"/>
        <end position="317"/>
    </location>
</feature>
<dbReference type="InterPro" id="IPR011701">
    <property type="entry name" value="MFS"/>
</dbReference>
<dbReference type="OrthoDB" id="106589at2"/>
<dbReference type="EMBL" id="SHKV01000001">
    <property type="protein sequence ID" value="RZU33339.1"/>
    <property type="molecule type" value="Genomic_DNA"/>
</dbReference>
<feature type="transmembrane region" description="Helical" evidence="6">
    <location>
        <begin position="364"/>
        <end position="385"/>
    </location>
</feature>
<keyword evidence="3 6" id="KW-0812">Transmembrane</keyword>
<evidence type="ECO:0000256" key="1">
    <source>
        <dbReference type="ARBA" id="ARBA00004651"/>
    </source>
</evidence>
<dbReference type="Gene3D" id="1.20.1250.20">
    <property type="entry name" value="MFS general substrate transporter like domains"/>
    <property type="match status" value="1"/>
</dbReference>
<dbReference type="GO" id="GO:0005886">
    <property type="term" value="C:plasma membrane"/>
    <property type="evidence" value="ECO:0007669"/>
    <property type="project" value="UniProtKB-SubCell"/>
</dbReference>
<keyword evidence="9" id="KW-1185">Reference proteome</keyword>
<proteinExistence type="predicted"/>
<gene>
    <name evidence="8" type="ORF">BKA19_3060</name>
</gene>
<comment type="caution">
    <text evidence="8">The sequence shown here is derived from an EMBL/GenBank/DDBJ whole genome shotgun (WGS) entry which is preliminary data.</text>
</comment>
<name>A0A4Q7YB12_9ACTN</name>
<evidence type="ECO:0000313" key="9">
    <source>
        <dbReference type="Proteomes" id="UP000292507"/>
    </source>
</evidence>
<feature type="transmembrane region" description="Helical" evidence="6">
    <location>
        <begin position="167"/>
        <end position="185"/>
    </location>
</feature>